<evidence type="ECO:0000313" key="2">
    <source>
        <dbReference type="Proteomes" id="UP000023152"/>
    </source>
</evidence>
<dbReference type="SUPFAM" id="SSF50965">
    <property type="entry name" value="Galactose oxidase, central domain"/>
    <property type="match status" value="1"/>
</dbReference>
<evidence type="ECO:0000313" key="1">
    <source>
        <dbReference type="EMBL" id="ETO28368.1"/>
    </source>
</evidence>
<reference evidence="1 2" key="1">
    <citation type="journal article" date="2013" name="Curr. Biol.">
        <title>The Genome of the Foraminiferan Reticulomyxa filosa.</title>
        <authorList>
            <person name="Glockner G."/>
            <person name="Hulsmann N."/>
            <person name="Schleicher M."/>
            <person name="Noegel A.A."/>
            <person name="Eichinger L."/>
            <person name="Gallinger C."/>
            <person name="Pawlowski J."/>
            <person name="Sierra R."/>
            <person name="Euteneuer U."/>
            <person name="Pillet L."/>
            <person name="Moustafa A."/>
            <person name="Platzer M."/>
            <person name="Groth M."/>
            <person name="Szafranski K."/>
            <person name="Schliwa M."/>
        </authorList>
    </citation>
    <scope>NUCLEOTIDE SEQUENCE [LARGE SCALE GENOMIC DNA]</scope>
</reference>
<name>X6NR57_RETFI</name>
<organism evidence="1 2">
    <name type="scientific">Reticulomyxa filosa</name>
    <dbReference type="NCBI Taxonomy" id="46433"/>
    <lineage>
        <taxon>Eukaryota</taxon>
        <taxon>Sar</taxon>
        <taxon>Rhizaria</taxon>
        <taxon>Retaria</taxon>
        <taxon>Foraminifera</taxon>
        <taxon>Monothalamids</taxon>
        <taxon>Reticulomyxidae</taxon>
        <taxon>Reticulomyxa</taxon>
    </lineage>
</organism>
<gene>
    <name evidence="1" type="ORF">RFI_08764</name>
</gene>
<dbReference type="AlphaFoldDB" id="X6NR57"/>
<comment type="caution">
    <text evidence="1">The sequence shown here is derived from an EMBL/GenBank/DDBJ whole genome shotgun (WGS) entry which is preliminary data.</text>
</comment>
<dbReference type="OrthoDB" id="1022638at2759"/>
<protein>
    <submittedName>
        <fullName evidence="1">Uncharacterized protein</fullName>
    </submittedName>
</protein>
<sequence>MAKQTTTQNSLERETEPNQLSNTHFLTLKELPIPLSQSQCVLHKHELLICGGRNERACYSYHTLKNEYKLICQYPSDVQLFGHSVVKLVDSNSNNDKHNNTITLLSFGSTWGGLNKHTLVMKYVSVWSDDNNNDEMNQSKQFNQFNRSNQSNYYNRWIPFIDYHNHPIIIGRDGDRYNGARALIGGINNHLLFITYWRNNISVFDLNTFQFIKHDQLPTNDEILKWTSTRNEENKSKNKQYYQMLLFCEKTGLLIEYDEDNNTFQFHQLPVCKSIAPFNAYAYVCINDIILFFGGHGWDFDNDIVSKSVDKDCVAIWSEEDNDIHIIGVLTHMKTKVRVWDPSKLSKKEIRTLIEHWVRILKIKLGWIDDFDNIIFKYSKF</sequence>
<dbReference type="Proteomes" id="UP000023152">
    <property type="component" value="Unassembled WGS sequence"/>
</dbReference>
<proteinExistence type="predicted"/>
<dbReference type="EMBL" id="ASPP01006708">
    <property type="protein sequence ID" value="ETO28368.1"/>
    <property type="molecule type" value="Genomic_DNA"/>
</dbReference>
<accession>X6NR57</accession>
<dbReference type="InterPro" id="IPR011043">
    <property type="entry name" value="Gal_Oxase/kelch_b-propeller"/>
</dbReference>
<keyword evidence="2" id="KW-1185">Reference proteome</keyword>